<comment type="caution">
    <text evidence="2">The sequence shown here is derived from an EMBL/GenBank/DDBJ whole genome shotgun (WGS) entry which is preliminary data.</text>
</comment>
<organism evidence="2 3">
    <name type="scientific">Streptomyces djakartensis</name>
    <dbReference type="NCBI Taxonomy" id="68193"/>
    <lineage>
        <taxon>Bacteria</taxon>
        <taxon>Bacillati</taxon>
        <taxon>Actinomycetota</taxon>
        <taxon>Actinomycetes</taxon>
        <taxon>Kitasatosporales</taxon>
        <taxon>Streptomycetaceae</taxon>
        <taxon>Streptomyces</taxon>
    </lineage>
</organism>
<protein>
    <submittedName>
        <fullName evidence="2">Uncharacterized protein</fullName>
    </submittedName>
</protein>
<keyword evidence="3" id="KW-1185">Reference proteome</keyword>
<keyword evidence="1" id="KW-0812">Transmembrane</keyword>
<name>A0ABQ2ZCY2_9ACTN</name>
<dbReference type="EMBL" id="BMWE01000004">
    <property type="protein sequence ID" value="GGY12558.1"/>
    <property type="molecule type" value="Genomic_DNA"/>
</dbReference>
<gene>
    <name evidence="2" type="ORF">GCM10010384_17330</name>
</gene>
<dbReference type="RefSeq" id="WP_190197123.1">
    <property type="nucleotide sequence ID" value="NZ_BMWE01000004.1"/>
</dbReference>
<feature type="transmembrane region" description="Helical" evidence="1">
    <location>
        <begin position="6"/>
        <end position="26"/>
    </location>
</feature>
<proteinExistence type="predicted"/>
<evidence type="ECO:0000313" key="2">
    <source>
        <dbReference type="EMBL" id="GGY12558.1"/>
    </source>
</evidence>
<dbReference type="Proteomes" id="UP000653308">
    <property type="component" value="Unassembled WGS sequence"/>
</dbReference>
<keyword evidence="1" id="KW-1133">Transmembrane helix</keyword>
<feature type="transmembrane region" description="Helical" evidence="1">
    <location>
        <begin position="33"/>
        <end position="55"/>
    </location>
</feature>
<evidence type="ECO:0000256" key="1">
    <source>
        <dbReference type="SAM" id="Phobius"/>
    </source>
</evidence>
<sequence length="82" mass="8633">MVTATVFTPLLMVALLVLALIAGGFMRSLKGGFLIAALLGIPLLINHLTFSWLLAGQVVLMFAVPLLFGQGSQNSGHEKKPG</sequence>
<evidence type="ECO:0000313" key="3">
    <source>
        <dbReference type="Proteomes" id="UP000653308"/>
    </source>
</evidence>
<accession>A0ABQ2ZCY2</accession>
<keyword evidence="1" id="KW-0472">Membrane</keyword>
<reference evidence="3" key="1">
    <citation type="journal article" date="2019" name="Int. J. Syst. Evol. Microbiol.">
        <title>The Global Catalogue of Microorganisms (GCM) 10K type strain sequencing project: providing services to taxonomists for standard genome sequencing and annotation.</title>
        <authorList>
            <consortium name="The Broad Institute Genomics Platform"/>
            <consortium name="The Broad Institute Genome Sequencing Center for Infectious Disease"/>
            <person name="Wu L."/>
            <person name="Ma J."/>
        </authorList>
    </citation>
    <scope>NUCLEOTIDE SEQUENCE [LARGE SCALE GENOMIC DNA]</scope>
    <source>
        <strain evidence="3">JCM 4957</strain>
    </source>
</reference>